<accession>A0A839NB89</accession>
<evidence type="ECO:0000259" key="2">
    <source>
        <dbReference type="Pfam" id="PF13193"/>
    </source>
</evidence>
<dbReference type="InterPro" id="IPR042099">
    <property type="entry name" value="ANL_N_sf"/>
</dbReference>
<dbReference type="SUPFAM" id="SSF56801">
    <property type="entry name" value="Acetyl-CoA synthetase-like"/>
    <property type="match status" value="1"/>
</dbReference>
<dbReference type="Pfam" id="PF00501">
    <property type="entry name" value="AMP-binding"/>
    <property type="match status" value="1"/>
</dbReference>
<feature type="domain" description="AMP-binding enzyme C-terminal" evidence="2">
    <location>
        <begin position="291"/>
        <end position="363"/>
    </location>
</feature>
<dbReference type="InterPro" id="IPR045851">
    <property type="entry name" value="AMP-bd_C_sf"/>
</dbReference>
<comment type="caution">
    <text evidence="3">The sequence shown here is derived from an EMBL/GenBank/DDBJ whole genome shotgun (WGS) entry which is preliminary data.</text>
</comment>
<dbReference type="InterPro" id="IPR025110">
    <property type="entry name" value="AMP-bd_C"/>
</dbReference>
<dbReference type="NCBIfam" id="NF005877">
    <property type="entry name" value="PRK07824.1"/>
    <property type="match status" value="1"/>
</dbReference>
<organism evidence="3 4">
    <name type="scientific">Flexivirga oryzae</name>
    <dbReference type="NCBI Taxonomy" id="1794944"/>
    <lineage>
        <taxon>Bacteria</taxon>
        <taxon>Bacillati</taxon>
        <taxon>Actinomycetota</taxon>
        <taxon>Actinomycetes</taxon>
        <taxon>Micrococcales</taxon>
        <taxon>Dermacoccaceae</taxon>
        <taxon>Flexivirga</taxon>
    </lineage>
</organism>
<dbReference type="Proteomes" id="UP000559182">
    <property type="component" value="Unassembled WGS sequence"/>
</dbReference>
<keyword evidence="4" id="KW-1185">Reference proteome</keyword>
<dbReference type="EMBL" id="JACHVQ010000002">
    <property type="protein sequence ID" value="MBB2892896.1"/>
    <property type="molecule type" value="Genomic_DNA"/>
</dbReference>
<sequence length="385" mass="40584">MPDLQPFRVRAADLTGYRDALAAALDGGSAVVPYTGDHAPELDPTAPVPDGLALVVSTSGSTGTPKRAMLTRDALVASADATHERLGGPGQWLLPMPAQHIAGTQVLIRSLRAGTTPVALEKFDVREFIDAASNLTHERRYTALVPTQLHRLLDASDEARAAVAGFDGILLGGAAADPGMLEDADRLGATVLTTYGSSETAGGCVYSGSPLAGTTVEIAEDGRITLCGNTIASGYLGRPELTATTFAHRENGTRTFRTDDLGEWSGGRLHVLGRVDDLINTGGVKVAPRVVETAATQHPDILEAVALGVPDDEWGQAVALAIRTRKGLQLQQIREELRDRLPAYALPRRLLIVDELPLRGPGKPDRAALAARDGWQTLAAQPVAD</sequence>
<evidence type="ECO:0000313" key="4">
    <source>
        <dbReference type="Proteomes" id="UP000559182"/>
    </source>
</evidence>
<feature type="domain" description="AMP-dependent synthetase/ligase" evidence="1">
    <location>
        <begin position="41"/>
        <end position="210"/>
    </location>
</feature>
<dbReference type="Gene3D" id="3.30.300.30">
    <property type="match status" value="1"/>
</dbReference>
<dbReference type="Pfam" id="PF13193">
    <property type="entry name" value="AMP-binding_C"/>
    <property type="match status" value="1"/>
</dbReference>
<reference evidence="3 4" key="1">
    <citation type="submission" date="2020-08" db="EMBL/GenBank/DDBJ databases">
        <title>Sequencing the genomes of 1000 actinobacteria strains.</title>
        <authorList>
            <person name="Klenk H.-P."/>
        </authorList>
    </citation>
    <scope>NUCLEOTIDE SEQUENCE [LARGE SCALE GENOMIC DNA]</scope>
    <source>
        <strain evidence="3 4">DSM 105369</strain>
    </source>
</reference>
<dbReference type="GO" id="GO:0031956">
    <property type="term" value="F:medium-chain fatty acid-CoA ligase activity"/>
    <property type="evidence" value="ECO:0007669"/>
    <property type="project" value="TreeGrafter"/>
</dbReference>
<gene>
    <name evidence="3" type="ORF">FHU39_002914</name>
</gene>
<dbReference type="GO" id="GO:0008756">
    <property type="term" value="F:o-succinylbenzoate-CoA ligase activity"/>
    <property type="evidence" value="ECO:0007669"/>
    <property type="project" value="UniProtKB-EC"/>
</dbReference>
<dbReference type="PANTHER" id="PTHR43201:SF32">
    <property type="entry name" value="2-SUCCINYLBENZOATE--COA LIGASE, CHLOROPLASTIC_PEROXISOMAL"/>
    <property type="match status" value="1"/>
</dbReference>
<dbReference type="InterPro" id="IPR000873">
    <property type="entry name" value="AMP-dep_synth/lig_dom"/>
</dbReference>
<keyword evidence="3" id="KW-0436">Ligase</keyword>
<dbReference type="AlphaFoldDB" id="A0A839NB89"/>
<dbReference type="RefSeq" id="WP_343065903.1">
    <property type="nucleotide sequence ID" value="NZ_JACHVQ010000002.1"/>
</dbReference>
<dbReference type="PANTHER" id="PTHR43201">
    <property type="entry name" value="ACYL-COA SYNTHETASE"/>
    <property type="match status" value="1"/>
</dbReference>
<evidence type="ECO:0000259" key="1">
    <source>
        <dbReference type="Pfam" id="PF00501"/>
    </source>
</evidence>
<protein>
    <submittedName>
        <fullName evidence="3">O-succinylbenzoic acid--CoA ligase</fullName>
        <ecNumber evidence="3">6.2.1.26</ecNumber>
    </submittedName>
</protein>
<dbReference type="GO" id="GO:0006631">
    <property type="term" value="P:fatty acid metabolic process"/>
    <property type="evidence" value="ECO:0007669"/>
    <property type="project" value="TreeGrafter"/>
</dbReference>
<dbReference type="EC" id="6.2.1.26" evidence="3"/>
<evidence type="ECO:0000313" key="3">
    <source>
        <dbReference type="EMBL" id="MBB2892896.1"/>
    </source>
</evidence>
<proteinExistence type="predicted"/>
<name>A0A839NB89_9MICO</name>
<dbReference type="Gene3D" id="3.40.50.12780">
    <property type="entry name" value="N-terminal domain of ligase-like"/>
    <property type="match status" value="1"/>
</dbReference>